<keyword evidence="5" id="KW-1185">Reference proteome</keyword>
<protein>
    <recommendedName>
        <fullName evidence="3">N-acetyltransferase domain-containing protein</fullName>
    </recommendedName>
</protein>
<dbReference type="InterPro" id="IPR050680">
    <property type="entry name" value="YpeA/RimI_acetyltransf"/>
</dbReference>
<dbReference type="KEGG" id="mmyr:MXMO3_02256"/>
<dbReference type="PROSITE" id="PS51186">
    <property type="entry name" value="GNAT"/>
    <property type="match status" value="1"/>
</dbReference>
<dbReference type="Gene3D" id="3.40.630.30">
    <property type="match status" value="1"/>
</dbReference>
<dbReference type="CDD" id="cd04301">
    <property type="entry name" value="NAT_SF"/>
    <property type="match status" value="1"/>
</dbReference>
<gene>
    <name evidence="4" type="ORF">MXMO3_02256</name>
</gene>
<reference evidence="4 5" key="1">
    <citation type="submission" date="2017-05" db="EMBL/GenBank/DDBJ databases">
        <title>Genome Analysis of Maritalea myrionectae HL2708#5.</title>
        <authorList>
            <consortium name="Cotde Inc.-PKNU"/>
            <person name="Jang D."/>
            <person name="Oh H.-M."/>
        </authorList>
    </citation>
    <scope>NUCLEOTIDE SEQUENCE [LARGE SCALE GENOMIC DNA]</scope>
    <source>
        <strain evidence="4 5">HL2708#5</strain>
    </source>
</reference>
<dbReference type="PANTHER" id="PTHR43420:SF47">
    <property type="entry name" value="N-ACETYLTRANSFERASE DOMAIN-CONTAINING PROTEIN"/>
    <property type="match status" value="1"/>
</dbReference>
<evidence type="ECO:0000256" key="1">
    <source>
        <dbReference type="ARBA" id="ARBA00022679"/>
    </source>
</evidence>
<keyword evidence="1" id="KW-0808">Transferase</keyword>
<keyword evidence="2" id="KW-0012">Acyltransferase</keyword>
<proteinExistence type="predicted"/>
<dbReference type="AlphaFoldDB" id="A0A2R4MFI8"/>
<dbReference type="SUPFAM" id="SSF55729">
    <property type="entry name" value="Acyl-CoA N-acyltransferases (Nat)"/>
    <property type="match status" value="1"/>
</dbReference>
<dbReference type="InterPro" id="IPR000182">
    <property type="entry name" value="GNAT_dom"/>
</dbReference>
<name>A0A2R4MFI8_9HYPH</name>
<dbReference type="STRING" id="1122213.GCA_000423365_02573"/>
<organism evidence="4 5">
    <name type="scientific">Maritalea myrionectae</name>
    <dbReference type="NCBI Taxonomy" id="454601"/>
    <lineage>
        <taxon>Bacteria</taxon>
        <taxon>Pseudomonadati</taxon>
        <taxon>Pseudomonadota</taxon>
        <taxon>Alphaproteobacteria</taxon>
        <taxon>Hyphomicrobiales</taxon>
        <taxon>Devosiaceae</taxon>
        <taxon>Maritalea</taxon>
    </lineage>
</organism>
<evidence type="ECO:0000313" key="5">
    <source>
        <dbReference type="Proteomes" id="UP000258927"/>
    </source>
</evidence>
<dbReference type="PANTHER" id="PTHR43420">
    <property type="entry name" value="ACETYLTRANSFERASE"/>
    <property type="match status" value="1"/>
</dbReference>
<dbReference type="RefSeq" id="WP_117395910.1">
    <property type="nucleotide sequence ID" value="NZ_CP021330.1"/>
</dbReference>
<dbReference type="Proteomes" id="UP000258927">
    <property type="component" value="Chromosome"/>
</dbReference>
<accession>A0A2R4MFI8</accession>
<sequence>MHAFEAFTDDELILEKLFDGLRQFNARQNPEMPTDNFGFIQRDTDNTIIAGIWARARMGAVEIDTLWVKDSHQGNGLGRALLDATLSESKRRGAKMAHLNTFDFQARPFYEKFGFAVFGEITFPNGTTKYWMKKDL</sequence>
<feature type="domain" description="N-acetyltransferase" evidence="3">
    <location>
        <begin position="1"/>
        <end position="136"/>
    </location>
</feature>
<evidence type="ECO:0000256" key="2">
    <source>
        <dbReference type="ARBA" id="ARBA00023315"/>
    </source>
</evidence>
<dbReference type="EMBL" id="CP021330">
    <property type="protein sequence ID" value="AVX04770.1"/>
    <property type="molecule type" value="Genomic_DNA"/>
</dbReference>
<dbReference type="GO" id="GO:0016747">
    <property type="term" value="F:acyltransferase activity, transferring groups other than amino-acyl groups"/>
    <property type="evidence" value="ECO:0007669"/>
    <property type="project" value="InterPro"/>
</dbReference>
<dbReference type="InterPro" id="IPR016181">
    <property type="entry name" value="Acyl_CoA_acyltransferase"/>
</dbReference>
<dbReference type="Pfam" id="PF00583">
    <property type="entry name" value="Acetyltransf_1"/>
    <property type="match status" value="1"/>
</dbReference>
<evidence type="ECO:0000259" key="3">
    <source>
        <dbReference type="PROSITE" id="PS51186"/>
    </source>
</evidence>
<evidence type="ECO:0000313" key="4">
    <source>
        <dbReference type="EMBL" id="AVX04770.1"/>
    </source>
</evidence>